<keyword evidence="12" id="KW-1185">Reference proteome</keyword>
<dbReference type="SMART" id="SM00066">
    <property type="entry name" value="GAL4"/>
    <property type="match status" value="1"/>
</dbReference>
<evidence type="ECO:0000256" key="9">
    <source>
        <dbReference type="SAM" id="MobiDB-lite"/>
    </source>
</evidence>
<evidence type="ECO:0000256" key="8">
    <source>
        <dbReference type="SAM" id="Coils"/>
    </source>
</evidence>
<keyword evidence="2" id="KW-0479">Metal-binding</keyword>
<evidence type="ECO:0000256" key="6">
    <source>
        <dbReference type="ARBA" id="ARBA00023163"/>
    </source>
</evidence>
<reference evidence="11 12" key="1">
    <citation type="submission" date="2019-04" db="EMBL/GenBank/DDBJ databases">
        <title>Comparative genomics and transcriptomics to analyze fruiting body development in filamentous ascomycetes.</title>
        <authorList>
            <consortium name="DOE Joint Genome Institute"/>
            <person name="Lutkenhaus R."/>
            <person name="Traeger S."/>
            <person name="Breuer J."/>
            <person name="Kuo A."/>
            <person name="Lipzen A."/>
            <person name="Pangilinan J."/>
            <person name="Dilworth D."/>
            <person name="Sandor L."/>
            <person name="Poggeler S."/>
            <person name="Barry K."/>
            <person name="Grigoriev I.V."/>
            <person name="Nowrousian M."/>
        </authorList>
    </citation>
    <scope>NUCLEOTIDE SEQUENCE [LARGE SCALE GENOMIC DNA]</scope>
    <source>
        <strain evidence="11 12">CBS 389.68</strain>
    </source>
</reference>
<feature type="compositionally biased region" description="Polar residues" evidence="9">
    <location>
        <begin position="650"/>
        <end position="666"/>
    </location>
</feature>
<dbReference type="GO" id="GO:0005634">
    <property type="term" value="C:nucleus"/>
    <property type="evidence" value="ECO:0007669"/>
    <property type="project" value="UniProtKB-SubCell"/>
</dbReference>
<dbReference type="SUPFAM" id="SSF57701">
    <property type="entry name" value="Zn2/Cys6 DNA-binding domain"/>
    <property type="match status" value="1"/>
</dbReference>
<evidence type="ECO:0000313" key="11">
    <source>
        <dbReference type="EMBL" id="TGZ78808.1"/>
    </source>
</evidence>
<keyword evidence="7" id="KW-0539">Nucleus</keyword>
<organism evidence="11 12">
    <name type="scientific">Ascodesmis nigricans</name>
    <dbReference type="NCBI Taxonomy" id="341454"/>
    <lineage>
        <taxon>Eukaryota</taxon>
        <taxon>Fungi</taxon>
        <taxon>Dikarya</taxon>
        <taxon>Ascomycota</taxon>
        <taxon>Pezizomycotina</taxon>
        <taxon>Pezizomycetes</taxon>
        <taxon>Pezizales</taxon>
        <taxon>Ascodesmidaceae</taxon>
        <taxon>Ascodesmis</taxon>
    </lineage>
</organism>
<dbReference type="GO" id="GO:0045944">
    <property type="term" value="P:positive regulation of transcription by RNA polymerase II"/>
    <property type="evidence" value="ECO:0007669"/>
    <property type="project" value="TreeGrafter"/>
</dbReference>
<evidence type="ECO:0000256" key="3">
    <source>
        <dbReference type="ARBA" id="ARBA00022833"/>
    </source>
</evidence>
<feature type="compositionally biased region" description="Polar residues" evidence="9">
    <location>
        <begin position="26"/>
        <end position="38"/>
    </location>
</feature>
<keyword evidence="3" id="KW-0862">Zinc</keyword>
<dbReference type="PROSITE" id="PS00463">
    <property type="entry name" value="ZN2_CY6_FUNGAL_1"/>
    <property type="match status" value="1"/>
</dbReference>
<dbReference type="InterPro" id="IPR007219">
    <property type="entry name" value="XnlR_reg_dom"/>
</dbReference>
<dbReference type="InterPro" id="IPR036864">
    <property type="entry name" value="Zn2-C6_fun-type_DNA-bd_sf"/>
</dbReference>
<dbReference type="AlphaFoldDB" id="A0A4S2MSF7"/>
<dbReference type="CDD" id="cd12148">
    <property type="entry name" value="fungal_TF_MHR"/>
    <property type="match status" value="1"/>
</dbReference>
<sequence length="810" mass="90613">METSENTGNQQAARARDGAAKDSRRSPSTTADNASDTSGAPRLYHTLTACTRCRSRKTRCDAGLPKCGPCERTGAHCEFFDSTKQKTIPRSYVVHLQHRVQQLEEEIARREAAVSEEDSSLNSEELVRGIGAVKFGDDDEHYKEPRYVGPASGVTVTRLVLESAKKDLDPEEFQDMTIQHRHNFKNAMRTEPSPPPEFGVNKVIPEARFPPEDFGMILVSLFCKKSLYMLPVLHEPTFLEEVRDVYKGSTDPFKTFKLKMVLAISLQKHSAAYSSWADSFFLSGLQDLDRIMEPMDHNTLQCLLIMVQYALVKPTRMAAYHIVGICVRLCIQLGYHQERTIMLSETPLDPITKDMRRRLFWTLASMEYGLSQVLGRPSAFATSDAHIDVAFYEPVDDRCITAGGILPGPYSTKKLISMHFFKMRRLQAEIRHTLYQNPRETPKNDEDPWFVQMLEKCNEWRASCPQDDEGSGLSKGWFNHRYNNILIFMYRPSPQVPQPSVKATHTCYSLCVENVTVQANMVRNRSADLTWVFMHQIYTVTLTLIWTIYSPTIRARYPREEVDAHIKSQIKLLNSLNERWPGADAAADLFARLAKAAMKNYDIDDRKLRESQSRSPEAPPSIYGLNTSALSDASGHSPRSIPDQLAGMHPSTNFSPTSANPQQVGFSPNPAVHTPSDTGSAPTGPFSPGSPDIQHILADPSFLQSMFFNPPAADTTASSFLESWEPMPGSSSAAGPYAGMVGAVLESQPLETPVVPEVLDPRHQHDELVNILQMEQQGYVGRGYAGAAGMGAAQGLQEGREWRFEATEFY</sequence>
<dbReference type="GO" id="GO:0000981">
    <property type="term" value="F:DNA-binding transcription factor activity, RNA polymerase II-specific"/>
    <property type="evidence" value="ECO:0007669"/>
    <property type="project" value="InterPro"/>
</dbReference>
<gene>
    <name evidence="11" type="ORF">EX30DRAFT_127428</name>
</gene>
<keyword evidence="4" id="KW-0805">Transcription regulation</keyword>
<evidence type="ECO:0000256" key="4">
    <source>
        <dbReference type="ARBA" id="ARBA00023015"/>
    </source>
</evidence>
<dbReference type="GO" id="GO:0008270">
    <property type="term" value="F:zinc ion binding"/>
    <property type="evidence" value="ECO:0007669"/>
    <property type="project" value="InterPro"/>
</dbReference>
<feature type="coiled-coil region" evidence="8">
    <location>
        <begin position="93"/>
        <end position="120"/>
    </location>
</feature>
<dbReference type="Pfam" id="PF00172">
    <property type="entry name" value="Zn_clus"/>
    <property type="match status" value="1"/>
</dbReference>
<evidence type="ECO:0000256" key="5">
    <source>
        <dbReference type="ARBA" id="ARBA00023125"/>
    </source>
</evidence>
<dbReference type="Proteomes" id="UP000298138">
    <property type="component" value="Unassembled WGS sequence"/>
</dbReference>
<keyword evidence="6" id="KW-0804">Transcription</keyword>
<dbReference type="InParanoid" id="A0A4S2MSF7"/>
<evidence type="ECO:0000313" key="12">
    <source>
        <dbReference type="Proteomes" id="UP000298138"/>
    </source>
</evidence>
<feature type="compositionally biased region" description="Polar residues" evidence="9">
    <location>
        <begin position="1"/>
        <end position="12"/>
    </location>
</feature>
<dbReference type="PROSITE" id="PS50048">
    <property type="entry name" value="ZN2_CY6_FUNGAL_2"/>
    <property type="match status" value="1"/>
</dbReference>
<keyword evidence="5" id="KW-0238">DNA-binding</keyword>
<evidence type="ECO:0000256" key="7">
    <source>
        <dbReference type="ARBA" id="ARBA00023242"/>
    </source>
</evidence>
<dbReference type="GO" id="GO:0006351">
    <property type="term" value="P:DNA-templated transcription"/>
    <property type="evidence" value="ECO:0007669"/>
    <property type="project" value="InterPro"/>
</dbReference>
<dbReference type="PANTHER" id="PTHR47782">
    <property type="entry name" value="ZN(II)2CYS6 TRANSCRIPTION FACTOR (EUROFUNG)-RELATED"/>
    <property type="match status" value="1"/>
</dbReference>
<feature type="domain" description="Zn(2)-C6 fungal-type" evidence="10">
    <location>
        <begin position="49"/>
        <end position="79"/>
    </location>
</feature>
<comment type="subcellular location">
    <subcellularLocation>
        <location evidence="1">Nucleus</location>
    </subcellularLocation>
</comment>
<dbReference type="PANTHER" id="PTHR47782:SF8">
    <property type="entry name" value="ZN(II)2CYS6 TRANSCRIPTION FACTOR (EUROFUNG)"/>
    <property type="match status" value="1"/>
</dbReference>
<dbReference type="InterPro" id="IPR001138">
    <property type="entry name" value="Zn2Cys6_DnaBD"/>
</dbReference>
<dbReference type="Gene3D" id="4.10.240.10">
    <property type="entry name" value="Zn(2)-C6 fungal-type DNA-binding domain"/>
    <property type="match status" value="1"/>
</dbReference>
<evidence type="ECO:0000256" key="1">
    <source>
        <dbReference type="ARBA" id="ARBA00004123"/>
    </source>
</evidence>
<evidence type="ECO:0000259" key="10">
    <source>
        <dbReference type="PROSITE" id="PS50048"/>
    </source>
</evidence>
<evidence type="ECO:0000256" key="2">
    <source>
        <dbReference type="ARBA" id="ARBA00022723"/>
    </source>
</evidence>
<dbReference type="EMBL" id="ML220137">
    <property type="protein sequence ID" value="TGZ78808.1"/>
    <property type="molecule type" value="Genomic_DNA"/>
</dbReference>
<name>A0A4S2MSF7_9PEZI</name>
<dbReference type="GO" id="GO:0043565">
    <property type="term" value="F:sequence-specific DNA binding"/>
    <property type="evidence" value="ECO:0007669"/>
    <property type="project" value="TreeGrafter"/>
</dbReference>
<protein>
    <recommendedName>
        <fullName evidence="10">Zn(2)-C6 fungal-type domain-containing protein</fullName>
    </recommendedName>
</protein>
<proteinExistence type="predicted"/>
<dbReference type="OrthoDB" id="5416384at2759"/>
<keyword evidence="8" id="KW-0175">Coiled coil</keyword>
<accession>A0A4S2MSF7</accession>
<feature type="region of interest" description="Disordered" evidence="9">
    <location>
        <begin position="1"/>
        <end position="41"/>
    </location>
</feature>
<dbReference type="CDD" id="cd14723">
    <property type="entry name" value="ZIP_Ppr1"/>
    <property type="match status" value="1"/>
</dbReference>
<feature type="compositionally biased region" description="Basic and acidic residues" evidence="9">
    <location>
        <begin position="14"/>
        <end position="25"/>
    </location>
</feature>
<dbReference type="SMART" id="SM00906">
    <property type="entry name" value="Fungal_trans"/>
    <property type="match status" value="1"/>
</dbReference>
<feature type="region of interest" description="Disordered" evidence="9">
    <location>
        <begin position="605"/>
        <end position="688"/>
    </location>
</feature>
<dbReference type="STRING" id="341454.A0A4S2MSF7"/>
<dbReference type="Pfam" id="PF04082">
    <property type="entry name" value="Fungal_trans"/>
    <property type="match status" value="1"/>
</dbReference>
<dbReference type="InterPro" id="IPR052202">
    <property type="entry name" value="Yeast_MetPath_Reg"/>
</dbReference>
<dbReference type="CDD" id="cd00067">
    <property type="entry name" value="GAL4"/>
    <property type="match status" value="1"/>
</dbReference>